<accession>A0A9P8QC44</accession>
<dbReference type="Proteomes" id="UP000774326">
    <property type="component" value="Unassembled WGS sequence"/>
</dbReference>
<keyword evidence="2" id="KW-1185">Reference proteome</keyword>
<dbReference type="AlphaFoldDB" id="A0A9P8QC44"/>
<name>A0A9P8QC44_WICPI</name>
<gene>
    <name evidence="1" type="ORF">WICPIJ_002224</name>
</gene>
<dbReference type="EMBL" id="JAEUBG010001191">
    <property type="protein sequence ID" value="KAH3686802.1"/>
    <property type="molecule type" value="Genomic_DNA"/>
</dbReference>
<reference evidence="1" key="1">
    <citation type="journal article" date="2021" name="Open Biol.">
        <title>Shared evolutionary footprints suggest mitochondrial oxidative damage underlies multiple complex I losses in fungi.</title>
        <authorList>
            <person name="Schikora-Tamarit M.A."/>
            <person name="Marcet-Houben M."/>
            <person name="Nosek J."/>
            <person name="Gabaldon T."/>
        </authorList>
    </citation>
    <scope>NUCLEOTIDE SEQUENCE</scope>
    <source>
        <strain evidence="1">CBS2887</strain>
    </source>
</reference>
<comment type="caution">
    <text evidence="1">The sequence shown here is derived from an EMBL/GenBank/DDBJ whole genome shotgun (WGS) entry which is preliminary data.</text>
</comment>
<reference evidence="1" key="2">
    <citation type="submission" date="2021-01" db="EMBL/GenBank/DDBJ databases">
        <authorList>
            <person name="Schikora-Tamarit M.A."/>
        </authorList>
    </citation>
    <scope>NUCLEOTIDE SEQUENCE</scope>
    <source>
        <strain evidence="1">CBS2887</strain>
    </source>
</reference>
<proteinExistence type="predicted"/>
<sequence length="72" mass="7915">MIANILKTNTFKSAPSMVRSQFSNQIRSFSKFSTIAPTFLKRSTADNCGECSCDSKFPVMKKSDDDCGTCSC</sequence>
<evidence type="ECO:0000313" key="2">
    <source>
        <dbReference type="Proteomes" id="UP000774326"/>
    </source>
</evidence>
<organism evidence="1 2">
    <name type="scientific">Wickerhamomyces pijperi</name>
    <name type="common">Yeast</name>
    <name type="synonym">Pichia pijperi</name>
    <dbReference type="NCBI Taxonomy" id="599730"/>
    <lineage>
        <taxon>Eukaryota</taxon>
        <taxon>Fungi</taxon>
        <taxon>Dikarya</taxon>
        <taxon>Ascomycota</taxon>
        <taxon>Saccharomycotina</taxon>
        <taxon>Saccharomycetes</taxon>
        <taxon>Phaffomycetales</taxon>
        <taxon>Wickerhamomycetaceae</taxon>
        <taxon>Wickerhamomyces</taxon>
    </lineage>
</organism>
<evidence type="ECO:0000313" key="1">
    <source>
        <dbReference type="EMBL" id="KAH3686802.1"/>
    </source>
</evidence>
<protein>
    <submittedName>
        <fullName evidence="1">Uncharacterized protein</fullName>
    </submittedName>
</protein>